<dbReference type="GO" id="GO:0005829">
    <property type="term" value="C:cytosol"/>
    <property type="evidence" value="ECO:0007669"/>
    <property type="project" value="TreeGrafter"/>
</dbReference>
<dbReference type="InterPro" id="IPR036188">
    <property type="entry name" value="FAD/NAD-bd_sf"/>
</dbReference>
<comment type="function">
    <text evidence="2 11">NAD-binding protein involved in the addition of a carboxymethylaminomethyl (cmnm) group at the wobble position (U34) of certain tRNAs, forming tRNA-cmnm(5)s(2)U34.</text>
</comment>
<evidence type="ECO:0000256" key="1">
    <source>
        <dbReference type="ARBA" id="ARBA00001974"/>
    </source>
</evidence>
<gene>
    <name evidence="11" type="primary">mnmG</name>
    <name evidence="11" type="synonym">gidA</name>
    <name evidence="13" type="ORF">M2A_0199</name>
</gene>
<evidence type="ECO:0000256" key="9">
    <source>
        <dbReference type="ARBA" id="ARBA00025948"/>
    </source>
</evidence>
<dbReference type="HAMAP" id="MF_00129">
    <property type="entry name" value="MnmG_GidA"/>
    <property type="match status" value="1"/>
</dbReference>
<organism evidence="13 14">
    <name type="scientific">Tepidicaulis marinus</name>
    <dbReference type="NCBI Taxonomy" id="1333998"/>
    <lineage>
        <taxon>Bacteria</taxon>
        <taxon>Pseudomonadati</taxon>
        <taxon>Pseudomonadota</taxon>
        <taxon>Alphaproteobacteria</taxon>
        <taxon>Hyphomicrobiales</taxon>
        <taxon>Parvibaculaceae</taxon>
        <taxon>Tepidicaulis</taxon>
    </lineage>
</organism>
<dbReference type="InterPro" id="IPR004416">
    <property type="entry name" value="MnmG"/>
</dbReference>
<proteinExistence type="inferred from homology"/>
<name>A0A081B6N2_9HYPH</name>
<protein>
    <recommendedName>
        <fullName evidence="4 11">tRNA uridine 5-carboxymethylaminomethyl modification enzyme MnmG</fullName>
    </recommendedName>
    <alternativeName>
        <fullName evidence="10 11">Glucose-inhibited division protein A</fullName>
    </alternativeName>
</protein>
<evidence type="ECO:0000256" key="3">
    <source>
        <dbReference type="ARBA" id="ARBA00007653"/>
    </source>
</evidence>
<dbReference type="InterPro" id="IPR049312">
    <property type="entry name" value="GIDA_C_N"/>
</dbReference>
<evidence type="ECO:0000256" key="2">
    <source>
        <dbReference type="ARBA" id="ARBA00003717"/>
    </source>
</evidence>
<evidence type="ECO:0000256" key="5">
    <source>
        <dbReference type="ARBA" id="ARBA00022630"/>
    </source>
</evidence>
<dbReference type="InterPro" id="IPR020595">
    <property type="entry name" value="MnmG-rel_CS"/>
</dbReference>
<feature type="binding site" evidence="11">
    <location>
        <begin position="14"/>
        <end position="19"/>
    </location>
    <ligand>
        <name>FAD</name>
        <dbReference type="ChEBI" id="CHEBI:57692"/>
    </ligand>
</feature>
<dbReference type="InterPro" id="IPR002218">
    <property type="entry name" value="MnmG-rel"/>
</dbReference>
<dbReference type="PROSITE" id="PS01280">
    <property type="entry name" value="GIDA_1"/>
    <property type="match status" value="1"/>
</dbReference>
<dbReference type="RefSeq" id="WP_045441820.1">
    <property type="nucleotide sequence ID" value="NZ_BBIO01000001.1"/>
</dbReference>
<dbReference type="FunFam" id="1.10.150.570:FF:000001">
    <property type="entry name" value="tRNA uridine 5-carboxymethylaminomethyl modification enzyme MnmG"/>
    <property type="match status" value="1"/>
</dbReference>
<dbReference type="Pfam" id="PF21680">
    <property type="entry name" value="GIDA_C_1st"/>
    <property type="match status" value="1"/>
</dbReference>
<comment type="cofactor">
    <cofactor evidence="1 11">
        <name>FAD</name>
        <dbReference type="ChEBI" id="CHEBI:57692"/>
    </cofactor>
</comment>
<comment type="subcellular location">
    <subcellularLocation>
        <location evidence="11">Cytoplasm</location>
    </subcellularLocation>
</comment>
<evidence type="ECO:0000256" key="4">
    <source>
        <dbReference type="ARBA" id="ARBA00020461"/>
    </source>
</evidence>
<feature type="domain" description="tRNA uridine 5-carboxymethylaminomethyl modification enzyme C-terminal subdomain" evidence="12">
    <location>
        <begin position="542"/>
        <end position="613"/>
    </location>
</feature>
<dbReference type="GO" id="GO:0050660">
    <property type="term" value="F:flavin adenine dinucleotide binding"/>
    <property type="evidence" value="ECO:0007669"/>
    <property type="project" value="UniProtKB-UniRule"/>
</dbReference>
<dbReference type="FunFam" id="3.50.50.60:FF:000002">
    <property type="entry name" value="tRNA uridine 5-carboxymethylaminomethyl modification enzyme MnmG"/>
    <property type="match status" value="1"/>
</dbReference>
<evidence type="ECO:0000256" key="6">
    <source>
        <dbReference type="ARBA" id="ARBA00022694"/>
    </source>
</evidence>
<keyword evidence="8 11" id="KW-0520">NAD</keyword>
<dbReference type="AlphaFoldDB" id="A0A081B6N2"/>
<dbReference type="STRING" id="1333998.M2A_0199"/>
<evidence type="ECO:0000256" key="11">
    <source>
        <dbReference type="HAMAP-Rule" id="MF_00129"/>
    </source>
</evidence>
<keyword evidence="7 11" id="KW-0274">FAD</keyword>
<evidence type="ECO:0000256" key="10">
    <source>
        <dbReference type="ARBA" id="ARBA00031800"/>
    </source>
</evidence>
<dbReference type="Pfam" id="PF13932">
    <property type="entry name" value="SAM_GIDA_C"/>
    <property type="match status" value="1"/>
</dbReference>
<dbReference type="Pfam" id="PF01134">
    <property type="entry name" value="GIDA"/>
    <property type="match status" value="1"/>
</dbReference>
<dbReference type="GO" id="GO:0002098">
    <property type="term" value="P:tRNA wobble uridine modification"/>
    <property type="evidence" value="ECO:0007669"/>
    <property type="project" value="InterPro"/>
</dbReference>
<keyword evidence="5 11" id="KW-0285">Flavoprotein</keyword>
<dbReference type="GO" id="GO:0030488">
    <property type="term" value="P:tRNA methylation"/>
    <property type="evidence" value="ECO:0007669"/>
    <property type="project" value="TreeGrafter"/>
</dbReference>
<accession>A0A081B6N2</accession>
<dbReference type="InterPro" id="IPR040131">
    <property type="entry name" value="MnmG_N"/>
</dbReference>
<evidence type="ECO:0000313" key="13">
    <source>
        <dbReference type="EMBL" id="GAK43700.1"/>
    </source>
</evidence>
<dbReference type="EMBL" id="BBIO01000001">
    <property type="protein sequence ID" value="GAK43700.1"/>
    <property type="molecule type" value="Genomic_DNA"/>
</dbReference>
<dbReference type="Proteomes" id="UP000028702">
    <property type="component" value="Unassembled WGS sequence"/>
</dbReference>
<dbReference type="Gene3D" id="1.10.10.1800">
    <property type="entry name" value="tRNA uridine 5-carboxymethylaminomethyl modification enzyme MnmG/GidA"/>
    <property type="match status" value="1"/>
</dbReference>
<dbReference type="SUPFAM" id="SSF51905">
    <property type="entry name" value="FAD/NAD(P)-binding domain"/>
    <property type="match status" value="1"/>
</dbReference>
<feature type="binding site" evidence="11">
    <location>
        <begin position="273"/>
        <end position="287"/>
    </location>
    <ligand>
        <name>NAD(+)</name>
        <dbReference type="ChEBI" id="CHEBI:57540"/>
    </ligand>
</feature>
<comment type="similarity">
    <text evidence="3 11">Belongs to the MnmG family.</text>
</comment>
<evidence type="ECO:0000256" key="8">
    <source>
        <dbReference type="ARBA" id="ARBA00023027"/>
    </source>
</evidence>
<dbReference type="SMART" id="SM01228">
    <property type="entry name" value="GIDA_assoc_3"/>
    <property type="match status" value="1"/>
</dbReference>
<evidence type="ECO:0000259" key="12">
    <source>
        <dbReference type="SMART" id="SM01228"/>
    </source>
</evidence>
<evidence type="ECO:0000256" key="7">
    <source>
        <dbReference type="ARBA" id="ARBA00022827"/>
    </source>
</evidence>
<dbReference type="FunFam" id="3.50.50.60:FF:000145">
    <property type="entry name" value="tRNA uridine 5-carboxymethylaminomethyl modification enzyme"/>
    <property type="match status" value="1"/>
</dbReference>
<dbReference type="InterPro" id="IPR026904">
    <property type="entry name" value="MnmG_C"/>
</dbReference>
<dbReference type="InterPro" id="IPR044920">
    <property type="entry name" value="MnmG_C_subdom_sf"/>
</dbReference>
<keyword evidence="14" id="KW-1185">Reference proteome</keyword>
<comment type="caution">
    <text evidence="11">Lacks conserved residue(s) required for the propagation of feature annotation.</text>
</comment>
<dbReference type="Gene3D" id="1.10.150.570">
    <property type="entry name" value="GidA associated domain, C-terminal subdomain"/>
    <property type="match status" value="1"/>
</dbReference>
<keyword evidence="6 11" id="KW-0819">tRNA processing</keyword>
<sequence length="626" mass="67848">MSDITDSYDVIVIGGGHAGCEAASAAARLGARTLLLTHKIETIGEMSCNPAIGGLGKGHLVREIDALDGVMGRVADASGIQFRLLNRRKGPAVRGPRTQSDRKLYREAMQREMATQPGLKVIAGAVNDLVVENGQLKGVITEEGRRYGAPKVVLTTGTFLRGMIHIGRERIPAGRVGEAPALGLSERLYGLGFQLGRLKTGTPARLDGKTIDWASLETQPADSPPTPFSFLTKSITVPQIECGITRTTKATHDIIAANLEESPVYGGRIEGRGPRYCPSIEDKVVRFAERESHQIFLEPEGLDDDTVYPNGISTALPEEVQKEFLKTIPGLEKAVIRRPGYAIEYDYIDPRELLPTLETKKLPGLYLAGQINGTTGYEEAAAQGLMAGLNAARAAGGGDAFILDRADAYIGVMIDDLVTKGVSEPYRMFTSRAEYRLTLRADNADQRLTPLGLELGCVGAPRASAFEEKRQALTDARVLLTSLALTPNELAKRGLKINQDGVRRTAFDLAAYPDVGLTGVVKVWPELSQLDPAILEQVGIDAQYAGYLDRQAADIKAFRRDEELRIPVDLDYTQVHGISAEIRQKLMDARPVTLGQAGRIEGMTPAALTALLIHVKRPEKRRVAGE</sequence>
<reference evidence="13 14" key="1">
    <citation type="submission" date="2014-07" db="EMBL/GenBank/DDBJ databases">
        <title>Tepidicaulis marinum gen. nov., sp. nov., a novel marine bacterium denitrifying nitrate to nitrous oxide strictly under microaerobic conditions.</title>
        <authorList>
            <person name="Takeuchi M."/>
            <person name="Yamagishi T."/>
            <person name="Kamagata Y."/>
            <person name="Oshima K."/>
            <person name="Hattori M."/>
            <person name="Katayama T."/>
            <person name="Hanada S."/>
            <person name="Tamaki H."/>
            <person name="Marumo K."/>
            <person name="Maeda H."/>
            <person name="Nedachi M."/>
            <person name="Iwasaki W."/>
            <person name="Suwa Y."/>
            <person name="Sakata S."/>
        </authorList>
    </citation>
    <scope>NUCLEOTIDE SEQUENCE [LARGE SCALE GENOMIC DNA]</scope>
    <source>
        <strain evidence="13 14">MA2</strain>
    </source>
</reference>
<dbReference type="Gene3D" id="3.50.50.60">
    <property type="entry name" value="FAD/NAD(P)-binding domain"/>
    <property type="match status" value="2"/>
</dbReference>
<dbReference type="InterPro" id="IPR047001">
    <property type="entry name" value="MnmG_C_subdom"/>
</dbReference>
<comment type="caution">
    <text evidence="13">The sequence shown here is derived from an EMBL/GenBank/DDBJ whole genome shotgun (WGS) entry which is preliminary data.</text>
</comment>
<dbReference type="PANTHER" id="PTHR11806">
    <property type="entry name" value="GLUCOSE INHIBITED DIVISION PROTEIN A"/>
    <property type="match status" value="1"/>
</dbReference>
<dbReference type="NCBIfam" id="TIGR00136">
    <property type="entry name" value="mnmG_gidA"/>
    <property type="match status" value="1"/>
</dbReference>
<comment type="subunit">
    <text evidence="9 11">Homodimer. Heterotetramer of two MnmE and two MnmG subunits.</text>
</comment>
<keyword evidence="11" id="KW-0963">Cytoplasm</keyword>
<evidence type="ECO:0000313" key="14">
    <source>
        <dbReference type="Proteomes" id="UP000028702"/>
    </source>
</evidence>
<dbReference type="eggNOG" id="COG0445">
    <property type="taxonomic scope" value="Bacteria"/>
</dbReference>
<dbReference type="PROSITE" id="PS01281">
    <property type="entry name" value="GIDA_2"/>
    <property type="match status" value="1"/>
</dbReference>
<dbReference type="PANTHER" id="PTHR11806:SF0">
    <property type="entry name" value="PROTEIN MTO1 HOMOLOG, MITOCHONDRIAL"/>
    <property type="match status" value="1"/>
</dbReference>